<evidence type="ECO:0000313" key="3">
    <source>
        <dbReference type="Proteomes" id="UP000255070"/>
    </source>
</evidence>
<protein>
    <submittedName>
        <fullName evidence="2">DNA-binding transcriptional regulator</fullName>
    </submittedName>
</protein>
<dbReference type="GO" id="GO:0003677">
    <property type="term" value="F:DNA binding"/>
    <property type="evidence" value="ECO:0007669"/>
    <property type="project" value="UniProtKB-KW"/>
</dbReference>
<accession>A0A8B4S7Q7</accession>
<dbReference type="InterPro" id="IPR007684">
    <property type="entry name" value="Znf_Ogr/Delta"/>
</dbReference>
<reference evidence="2 3" key="1">
    <citation type="submission" date="2018-06" db="EMBL/GenBank/DDBJ databases">
        <authorList>
            <consortium name="Pathogen Informatics"/>
            <person name="Doyle S."/>
        </authorList>
    </citation>
    <scope>NUCLEOTIDE SEQUENCE [LARGE SCALE GENOMIC DNA]</scope>
    <source>
        <strain evidence="2 3">NCTC10698</strain>
    </source>
</reference>
<comment type="caution">
    <text evidence="2">The sequence shown here is derived from an EMBL/GenBank/DDBJ whole genome shotgun (WGS) entry which is preliminary data.</text>
</comment>
<sequence length="126" mass="13793">MMFNCPHCGAKSHSRTSRFVSDLVRDVVFVCTDIECGHTFLAQLAAVRTISPSSKPREGIFLPMSALKQKMIRNQVSLNKQDGGAYSMVLCKSAEYKKSESKPKAHFEIPAQDPIIKALHGAPAAS</sequence>
<evidence type="ECO:0000259" key="1">
    <source>
        <dbReference type="Pfam" id="PF04606"/>
    </source>
</evidence>
<feature type="domain" description="Zinc finger Ogr/Delta-type" evidence="1">
    <location>
        <begin position="4"/>
        <end position="50"/>
    </location>
</feature>
<evidence type="ECO:0000313" key="2">
    <source>
        <dbReference type="EMBL" id="SUY79244.1"/>
    </source>
</evidence>
<dbReference type="Proteomes" id="UP000255070">
    <property type="component" value="Unassembled WGS sequence"/>
</dbReference>
<dbReference type="EMBL" id="UFXL01000001">
    <property type="protein sequence ID" value="SUY79244.1"/>
    <property type="molecule type" value="Genomic_DNA"/>
</dbReference>
<gene>
    <name evidence="2" type="ORF">NCTC10698_04178</name>
</gene>
<dbReference type="AlphaFoldDB" id="A0A8B4S7Q7"/>
<name>A0A8B4S7Q7_COMTE</name>
<organism evidence="2 3">
    <name type="scientific">Comamonas testosteroni</name>
    <name type="common">Pseudomonas testosteroni</name>
    <dbReference type="NCBI Taxonomy" id="285"/>
    <lineage>
        <taxon>Bacteria</taxon>
        <taxon>Pseudomonadati</taxon>
        <taxon>Pseudomonadota</taxon>
        <taxon>Betaproteobacteria</taxon>
        <taxon>Burkholderiales</taxon>
        <taxon>Comamonadaceae</taxon>
        <taxon>Comamonas</taxon>
    </lineage>
</organism>
<proteinExistence type="predicted"/>
<dbReference type="RefSeq" id="WP_080569840.1">
    <property type="nucleotide sequence ID" value="NZ_BBJZ01000036.1"/>
</dbReference>
<dbReference type="Pfam" id="PF04606">
    <property type="entry name" value="Ogr_Delta"/>
    <property type="match status" value="1"/>
</dbReference>
<keyword evidence="3" id="KW-1185">Reference proteome</keyword>
<dbReference type="GeneID" id="63997722"/>
<keyword evidence="2" id="KW-0238">DNA-binding</keyword>